<dbReference type="InterPro" id="IPR003593">
    <property type="entry name" value="AAA+_ATPase"/>
</dbReference>
<evidence type="ECO:0000313" key="8">
    <source>
        <dbReference type="EMBL" id="TJW12461.1"/>
    </source>
</evidence>
<dbReference type="SMART" id="SM00382">
    <property type="entry name" value="AAA"/>
    <property type="match status" value="1"/>
</dbReference>
<feature type="compositionally biased region" description="Basic and acidic residues" evidence="5">
    <location>
        <begin position="80"/>
        <end position="95"/>
    </location>
</feature>
<evidence type="ECO:0000256" key="3">
    <source>
        <dbReference type="ARBA" id="ARBA00022741"/>
    </source>
</evidence>
<dbReference type="InterPro" id="IPR017871">
    <property type="entry name" value="ABC_transporter-like_CS"/>
</dbReference>
<dbReference type="SUPFAM" id="SSF52540">
    <property type="entry name" value="P-loop containing nucleoside triphosphate hydrolases"/>
    <property type="match status" value="1"/>
</dbReference>
<dbReference type="EMBL" id="SSTM01000001">
    <property type="protein sequence ID" value="TJW12461.1"/>
    <property type="molecule type" value="Genomic_DNA"/>
</dbReference>
<gene>
    <name evidence="8" type="ORF">E5982_02360</name>
    <name evidence="7" type="ORF">FHR31_000077</name>
</gene>
<dbReference type="OrthoDB" id="2986442at2"/>
<comment type="similarity">
    <text evidence="1">Belongs to the ABC transporter superfamily.</text>
</comment>
<keyword evidence="4 7" id="KW-0067">ATP-binding</keyword>
<dbReference type="PANTHER" id="PTHR43776">
    <property type="entry name" value="TRANSPORT ATP-BINDING PROTEIN"/>
    <property type="match status" value="1"/>
</dbReference>
<dbReference type="GO" id="GO:0055085">
    <property type="term" value="P:transmembrane transport"/>
    <property type="evidence" value="ECO:0007669"/>
    <property type="project" value="UniProtKB-ARBA"/>
</dbReference>
<keyword evidence="3" id="KW-0547">Nucleotide-binding</keyword>
<name>A0A3N0A818_9ACTN</name>
<reference evidence="7 10" key="2">
    <citation type="submission" date="2020-08" db="EMBL/GenBank/DDBJ databases">
        <title>Sequencing the genomes of 1000 actinobacteria strains.</title>
        <authorList>
            <person name="Klenk H.-P."/>
        </authorList>
    </citation>
    <scope>NUCLEOTIDE SEQUENCE [LARGE SCALE GENOMIC DNA]</scope>
    <source>
        <strain evidence="7 10">DSM 22242</strain>
    </source>
</reference>
<feature type="domain" description="ABC transporter" evidence="6">
    <location>
        <begin position="3"/>
        <end position="253"/>
    </location>
</feature>
<dbReference type="Pfam" id="PF00005">
    <property type="entry name" value="ABC_tran"/>
    <property type="match status" value="1"/>
</dbReference>
<evidence type="ECO:0000313" key="9">
    <source>
        <dbReference type="Proteomes" id="UP000309454"/>
    </source>
</evidence>
<evidence type="ECO:0000256" key="4">
    <source>
        <dbReference type="ARBA" id="ARBA00022840"/>
    </source>
</evidence>
<dbReference type="RefSeq" id="WP_123186202.1">
    <property type="nucleotide sequence ID" value="NZ_CANSOV010000011.1"/>
</dbReference>
<proteinExistence type="inferred from homology"/>
<dbReference type="InterPro" id="IPR027417">
    <property type="entry name" value="P-loop_NTPase"/>
</dbReference>
<evidence type="ECO:0000256" key="5">
    <source>
        <dbReference type="SAM" id="MobiDB-lite"/>
    </source>
</evidence>
<sequence length="254" mass="26937">MALEARDVSFSYGGAPVLQGVSLTVEPGRPIALSAPSGFGKTTLCRILAGYLQPHVGTVLVDGAPLPRRGPSPVQLIGQHPERALDPRLRMRDSLAEGVRAGKRAAAAASGEAAARQGEPSGRQGEAPGSRAENPAAQPAQTGPEGATQAELQEALQEALGIRREWLVRFPHELSGGEMQRFCIARALLARPRYLICDEISTMLDAVTQARIWNVVLCQAQEQQLGLVVVSHSAPLLQRLGAQVVDLGQLAEGR</sequence>
<organism evidence="7 10">
    <name type="scientific">Parvibacter caecicola</name>
    <dbReference type="NCBI Taxonomy" id="747645"/>
    <lineage>
        <taxon>Bacteria</taxon>
        <taxon>Bacillati</taxon>
        <taxon>Actinomycetota</taxon>
        <taxon>Coriobacteriia</taxon>
        <taxon>Coriobacteriales</taxon>
        <taxon>Coriobacteriaceae</taxon>
        <taxon>Parvibacter</taxon>
    </lineage>
</organism>
<protein>
    <submittedName>
        <fullName evidence="8">ATP-binding cassette domain-containing protein</fullName>
    </submittedName>
    <submittedName>
        <fullName evidence="7">Peptide/nickel transport system ATP-binding protein</fullName>
    </submittedName>
</protein>
<dbReference type="GeneID" id="93357518"/>
<dbReference type="GO" id="GO:0016887">
    <property type="term" value="F:ATP hydrolysis activity"/>
    <property type="evidence" value="ECO:0007669"/>
    <property type="project" value="InterPro"/>
</dbReference>
<accession>A0A3N0A818</accession>
<dbReference type="InterPro" id="IPR050319">
    <property type="entry name" value="ABC_transp_ATP-bind"/>
</dbReference>
<dbReference type="GO" id="GO:0005524">
    <property type="term" value="F:ATP binding"/>
    <property type="evidence" value="ECO:0007669"/>
    <property type="project" value="UniProtKB-KW"/>
</dbReference>
<evidence type="ECO:0000313" key="10">
    <source>
        <dbReference type="Proteomes" id="UP000530850"/>
    </source>
</evidence>
<dbReference type="InterPro" id="IPR003439">
    <property type="entry name" value="ABC_transporter-like_ATP-bd"/>
</dbReference>
<reference evidence="8 9" key="1">
    <citation type="submission" date="2019-04" db="EMBL/GenBank/DDBJ databases">
        <title>Microbes associate with the intestines of laboratory mice.</title>
        <authorList>
            <person name="Navarre W."/>
            <person name="Wong E."/>
            <person name="Huang K.C."/>
            <person name="Tropini C."/>
            <person name="Ng K."/>
            <person name="Yu B."/>
        </authorList>
    </citation>
    <scope>NUCLEOTIDE SEQUENCE [LARGE SCALE GENOMIC DNA]</scope>
    <source>
        <strain evidence="8 9">NM48_B13</strain>
    </source>
</reference>
<evidence type="ECO:0000313" key="7">
    <source>
        <dbReference type="EMBL" id="MBB3170297.1"/>
    </source>
</evidence>
<dbReference type="Proteomes" id="UP000530850">
    <property type="component" value="Unassembled WGS sequence"/>
</dbReference>
<dbReference type="Proteomes" id="UP000309454">
    <property type="component" value="Unassembled WGS sequence"/>
</dbReference>
<dbReference type="PROSITE" id="PS50893">
    <property type="entry name" value="ABC_TRANSPORTER_2"/>
    <property type="match status" value="1"/>
</dbReference>
<keyword evidence="9" id="KW-1185">Reference proteome</keyword>
<dbReference type="EMBL" id="JACHYA010000001">
    <property type="protein sequence ID" value="MBB3170297.1"/>
    <property type="molecule type" value="Genomic_DNA"/>
</dbReference>
<evidence type="ECO:0000259" key="6">
    <source>
        <dbReference type="PROSITE" id="PS50893"/>
    </source>
</evidence>
<evidence type="ECO:0000256" key="1">
    <source>
        <dbReference type="ARBA" id="ARBA00005417"/>
    </source>
</evidence>
<dbReference type="PANTHER" id="PTHR43776:SF7">
    <property type="entry name" value="D,D-DIPEPTIDE TRANSPORT ATP-BINDING PROTEIN DDPF-RELATED"/>
    <property type="match status" value="1"/>
</dbReference>
<dbReference type="PROSITE" id="PS00211">
    <property type="entry name" value="ABC_TRANSPORTER_1"/>
    <property type="match status" value="1"/>
</dbReference>
<evidence type="ECO:0000256" key="2">
    <source>
        <dbReference type="ARBA" id="ARBA00022448"/>
    </source>
</evidence>
<keyword evidence="2" id="KW-0813">Transport</keyword>
<dbReference type="Gene3D" id="3.40.50.300">
    <property type="entry name" value="P-loop containing nucleotide triphosphate hydrolases"/>
    <property type="match status" value="1"/>
</dbReference>
<feature type="compositionally biased region" description="Low complexity" evidence="5">
    <location>
        <begin position="96"/>
        <end position="119"/>
    </location>
</feature>
<dbReference type="AlphaFoldDB" id="A0A3N0A818"/>
<comment type="caution">
    <text evidence="7">The sequence shown here is derived from an EMBL/GenBank/DDBJ whole genome shotgun (WGS) entry which is preliminary data.</text>
</comment>
<feature type="region of interest" description="Disordered" evidence="5">
    <location>
        <begin position="69"/>
        <end position="150"/>
    </location>
</feature>